<dbReference type="SMART" id="SM00731">
    <property type="entry name" value="SprT"/>
    <property type="match status" value="1"/>
</dbReference>
<keyword evidence="2" id="KW-0378">Hydrolase</keyword>
<gene>
    <name evidence="2" type="ORF">BJ959_001347</name>
</gene>
<proteinExistence type="predicted"/>
<dbReference type="Gene3D" id="3.30.2010.10">
    <property type="entry name" value="Metalloproteases ('zincins'), catalytic domain"/>
    <property type="match status" value="1"/>
</dbReference>
<dbReference type="Proteomes" id="UP000552883">
    <property type="component" value="Unassembled WGS sequence"/>
</dbReference>
<evidence type="ECO:0000259" key="1">
    <source>
        <dbReference type="SMART" id="SM00731"/>
    </source>
</evidence>
<keyword evidence="2" id="KW-0482">Metalloprotease</keyword>
<evidence type="ECO:0000313" key="3">
    <source>
        <dbReference type="Proteomes" id="UP000552883"/>
    </source>
</evidence>
<dbReference type="GO" id="GO:0006508">
    <property type="term" value="P:proteolysis"/>
    <property type="evidence" value="ECO:0007669"/>
    <property type="project" value="UniProtKB-KW"/>
</dbReference>
<dbReference type="OrthoDB" id="9793623at2"/>
<name>A0A840X6J1_9MICO</name>
<reference evidence="2 3" key="1">
    <citation type="submission" date="2020-08" db="EMBL/GenBank/DDBJ databases">
        <title>Sequencing the genomes of 1000 actinobacteria strains.</title>
        <authorList>
            <person name="Klenk H.-P."/>
        </authorList>
    </citation>
    <scope>NUCLEOTIDE SEQUENCE [LARGE SCALE GENOMIC DNA]</scope>
    <source>
        <strain evidence="2 3">DSM 23889</strain>
    </source>
</reference>
<keyword evidence="2" id="KW-0645">Protease</keyword>
<comment type="caution">
    <text evidence="2">The sequence shown here is derived from an EMBL/GenBank/DDBJ whole genome shotgun (WGS) entry which is preliminary data.</text>
</comment>
<organism evidence="2 3">
    <name type="scientific">Microcella frigidaquae</name>
    <dbReference type="NCBI Taxonomy" id="424758"/>
    <lineage>
        <taxon>Bacteria</taxon>
        <taxon>Bacillati</taxon>
        <taxon>Actinomycetota</taxon>
        <taxon>Actinomycetes</taxon>
        <taxon>Micrococcales</taxon>
        <taxon>Microbacteriaceae</taxon>
        <taxon>Microcella</taxon>
    </lineage>
</organism>
<feature type="domain" description="SprT-like" evidence="1">
    <location>
        <begin position="2"/>
        <end position="140"/>
    </location>
</feature>
<dbReference type="InterPro" id="IPR006640">
    <property type="entry name" value="SprT-like_domain"/>
</dbReference>
<dbReference type="Pfam" id="PF10263">
    <property type="entry name" value="SprT-like"/>
    <property type="match status" value="1"/>
</dbReference>
<dbReference type="GO" id="GO:0006950">
    <property type="term" value="P:response to stress"/>
    <property type="evidence" value="ECO:0007669"/>
    <property type="project" value="UniProtKB-ARBA"/>
</dbReference>
<dbReference type="EMBL" id="JACHBS010000001">
    <property type="protein sequence ID" value="MBB5617851.1"/>
    <property type="molecule type" value="Genomic_DNA"/>
</dbReference>
<evidence type="ECO:0000313" key="2">
    <source>
        <dbReference type="EMBL" id="MBB5617851.1"/>
    </source>
</evidence>
<dbReference type="RefSeq" id="WP_153983064.1">
    <property type="nucleotide sequence ID" value="NZ_BAAANZ010000020.1"/>
</dbReference>
<accession>A0A840X6J1</accession>
<dbReference type="AlphaFoldDB" id="A0A840X6J1"/>
<dbReference type="GO" id="GO:0008237">
    <property type="term" value="F:metallopeptidase activity"/>
    <property type="evidence" value="ECO:0007669"/>
    <property type="project" value="UniProtKB-KW"/>
</dbReference>
<protein>
    <submittedName>
        <fullName evidence="2">Putative SprT family Zn-dependent metalloprotease</fullName>
    </submittedName>
</protein>
<sequence length="154" mass="17326">MSELERVRHWAEALLALHLDPSWTFGFDRATRRAGLCDFGRKRITVSRHLAERFDDDAIHQVLLHEVAHALAGPGVGHGAAWRRIARELGYVGGRTHDGPIADERARWRGTCPNGHEFVRFRRPTRTVSCGRCSRRFSAAAIISWSETAASSTR</sequence>
<keyword evidence="3" id="KW-1185">Reference proteome</keyword>